<dbReference type="AlphaFoldDB" id="A0A1E4RDZ6"/>
<proteinExistence type="inferred from homology"/>
<comment type="function">
    <text evidence="9">Component of the Mediator complex, a coactivator involved in the regulated transcription of nearly all RNA polymerase II-dependent genes. Mediator functions as a bridge to convey information from gene-specific regulatory proteins to the basal RNA polymerase II transcription machinery. Mediator is recruited to promoters by direct interactions with regulatory proteins and serves as a scaffold for the assembly of a functional preinitiation complex with RNA polymerase II and the general transcription factors.</text>
</comment>
<dbReference type="FunFam" id="3.10.450.580:FF:000004">
    <property type="entry name" value="Mediator of RNA polymerase II transcription subunit 6"/>
    <property type="match status" value="1"/>
</dbReference>
<dbReference type="Proteomes" id="UP000095085">
    <property type="component" value="Unassembled WGS sequence"/>
</dbReference>
<evidence type="ECO:0000313" key="12">
    <source>
        <dbReference type="EMBL" id="ODV65477.1"/>
    </source>
</evidence>
<dbReference type="InterPro" id="IPR016612">
    <property type="entry name" value="Mediator_Med6_fun"/>
</dbReference>
<dbReference type="EMBL" id="KV454544">
    <property type="protein sequence ID" value="ODV65477.1"/>
    <property type="molecule type" value="Genomic_DNA"/>
</dbReference>
<dbReference type="InterPro" id="IPR007018">
    <property type="entry name" value="Mediator_Med6"/>
</dbReference>
<protein>
    <recommendedName>
        <fullName evidence="4 11">Mediator of RNA polymerase II transcription subunit 6</fullName>
    </recommendedName>
    <alternativeName>
        <fullName evidence="10 11">Mediator complex subunit 6</fullName>
    </alternativeName>
</protein>
<dbReference type="GO" id="GO:0003713">
    <property type="term" value="F:transcription coactivator activity"/>
    <property type="evidence" value="ECO:0007669"/>
    <property type="project" value="EnsemblFungi"/>
</dbReference>
<dbReference type="OrthoDB" id="344220at2759"/>
<dbReference type="Pfam" id="PF04934">
    <property type="entry name" value="Med6"/>
    <property type="match status" value="1"/>
</dbReference>
<evidence type="ECO:0000256" key="1">
    <source>
        <dbReference type="ARBA" id="ARBA00004123"/>
    </source>
</evidence>
<sequence>MTSLDEIQWKSPEWIQQFGLHTGNVLDYFTELPFFDRTSNNQVLKMQFQFQPVPNYNLQNKLSEMVGVEFIIAFIKEPNFWIIRKQQRINPSTVIPKQDYYIIGANIYQSPKIHDILSSRLLASVLSMKNSIDLLNEISNYNIMDGGHQYNKSSSITNTNTPTSVTTTSETPVTTNNLEEISSNTFDNLLKSVVNSNNDSIYLDDLPMYGKNSTVDQLNLKLNL</sequence>
<keyword evidence="13" id="KW-1185">Reference proteome</keyword>
<dbReference type="GO" id="GO:0016592">
    <property type="term" value="C:mediator complex"/>
    <property type="evidence" value="ECO:0007669"/>
    <property type="project" value="InterPro"/>
</dbReference>
<dbReference type="RefSeq" id="XP_020074544.1">
    <property type="nucleotide sequence ID" value="XM_020222365.1"/>
</dbReference>
<keyword evidence="7 11" id="KW-0804">Transcription</keyword>
<evidence type="ECO:0000256" key="3">
    <source>
        <dbReference type="ARBA" id="ARBA00011837"/>
    </source>
</evidence>
<evidence type="ECO:0000256" key="4">
    <source>
        <dbReference type="ARBA" id="ARBA00020634"/>
    </source>
</evidence>
<comment type="similarity">
    <text evidence="2 11">Belongs to the Mediator complex subunit 6 family.</text>
</comment>
<evidence type="ECO:0000313" key="13">
    <source>
        <dbReference type="Proteomes" id="UP000095085"/>
    </source>
</evidence>
<evidence type="ECO:0000256" key="11">
    <source>
        <dbReference type="PIRNR" id="PIRNR013286"/>
    </source>
</evidence>
<dbReference type="GO" id="GO:0060261">
    <property type="term" value="P:positive regulation of transcription initiation by RNA polymerase II"/>
    <property type="evidence" value="ECO:0007669"/>
    <property type="project" value="EnsemblFungi"/>
</dbReference>
<keyword evidence="5 11" id="KW-0805">Transcription regulation</keyword>
<evidence type="ECO:0000256" key="6">
    <source>
        <dbReference type="ARBA" id="ARBA00023159"/>
    </source>
</evidence>
<keyword evidence="6 11" id="KW-0010">Activator</keyword>
<dbReference type="PIRSF" id="PIRSF013286">
    <property type="entry name" value="MED6_fungi"/>
    <property type="match status" value="1"/>
</dbReference>
<dbReference type="GeneID" id="30996914"/>
<dbReference type="Gene3D" id="3.10.450.580">
    <property type="entry name" value="Mediator complex, subunit Med6"/>
    <property type="match status" value="1"/>
</dbReference>
<reference evidence="13" key="1">
    <citation type="submission" date="2016-05" db="EMBL/GenBank/DDBJ databases">
        <title>Comparative genomics of biotechnologically important yeasts.</title>
        <authorList>
            <consortium name="DOE Joint Genome Institute"/>
            <person name="Riley R."/>
            <person name="Haridas S."/>
            <person name="Wolfe K.H."/>
            <person name="Lopes M.R."/>
            <person name="Hittinger C.T."/>
            <person name="Goker M."/>
            <person name="Salamov A."/>
            <person name="Wisecaver J."/>
            <person name="Long T.M."/>
            <person name="Aerts A.L."/>
            <person name="Barry K."/>
            <person name="Choi C."/>
            <person name="Clum A."/>
            <person name="Coughlan A.Y."/>
            <person name="Deshpande S."/>
            <person name="Douglass A.P."/>
            <person name="Hanson S.J."/>
            <person name="Klenk H.-P."/>
            <person name="Labutti K."/>
            <person name="Lapidus A."/>
            <person name="Lindquist E."/>
            <person name="Lipzen A."/>
            <person name="Meier-Kolthoff J.P."/>
            <person name="Ohm R.A."/>
            <person name="Otillar R.P."/>
            <person name="Pangilinan J."/>
            <person name="Peng Y."/>
            <person name="Rokas A."/>
            <person name="Rosa C.A."/>
            <person name="Scheuner C."/>
            <person name="Sibirny A.A."/>
            <person name="Slot J.C."/>
            <person name="Stielow J.B."/>
            <person name="Sun H."/>
            <person name="Kurtzman C.P."/>
            <person name="Blackwell M."/>
            <person name="Grigoriev I.V."/>
            <person name="Jeffries T.W."/>
        </authorList>
    </citation>
    <scope>NUCLEOTIDE SEQUENCE [LARGE SCALE GENOMIC DNA]</scope>
    <source>
        <strain evidence="13">NRRL Y-1933</strain>
    </source>
</reference>
<evidence type="ECO:0000256" key="8">
    <source>
        <dbReference type="ARBA" id="ARBA00023242"/>
    </source>
</evidence>
<dbReference type="GO" id="GO:0070847">
    <property type="term" value="C:core mediator complex"/>
    <property type="evidence" value="ECO:0007669"/>
    <property type="project" value="EnsemblFungi"/>
</dbReference>
<evidence type="ECO:0000256" key="2">
    <source>
        <dbReference type="ARBA" id="ARBA00007526"/>
    </source>
</evidence>
<dbReference type="STRING" id="984485.A0A1E4RDZ6"/>
<dbReference type="PANTHER" id="PTHR13104">
    <property type="entry name" value="MED-6-RELATED"/>
    <property type="match status" value="1"/>
</dbReference>
<comment type="subcellular location">
    <subcellularLocation>
        <location evidence="1 11">Nucleus</location>
    </subcellularLocation>
</comment>
<organism evidence="12 13">
    <name type="scientific">Hyphopichia burtonii NRRL Y-1933</name>
    <dbReference type="NCBI Taxonomy" id="984485"/>
    <lineage>
        <taxon>Eukaryota</taxon>
        <taxon>Fungi</taxon>
        <taxon>Dikarya</taxon>
        <taxon>Ascomycota</taxon>
        <taxon>Saccharomycotina</taxon>
        <taxon>Pichiomycetes</taxon>
        <taxon>Debaryomycetaceae</taxon>
        <taxon>Hyphopichia</taxon>
    </lineage>
</organism>
<keyword evidence="8 11" id="KW-0539">Nucleus</keyword>
<dbReference type="GO" id="GO:0032968">
    <property type="term" value="P:positive regulation of transcription elongation by RNA polymerase II"/>
    <property type="evidence" value="ECO:0007669"/>
    <property type="project" value="EnsemblFungi"/>
</dbReference>
<dbReference type="InterPro" id="IPR038566">
    <property type="entry name" value="Mediator_Med6_sf"/>
</dbReference>
<comment type="subunit">
    <text evidence="3 11">Component of the Mediator complex.</text>
</comment>
<dbReference type="GO" id="GO:0051123">
    <property type="term" value="P:RNA polymerase II preinitiation complex assembly"/>
    <property type="evidence" value="ECO:0007669"/>
    <property type="project" value="EnsemblFungi"/>
</dbReference>
<gene>
    <name evidence="12" type="ORF">HYPBUDRAFT_158337</name>
</gene>
<name>A0A1E4RDZ6_9ASCO</name>
<evidence type="ECO:0000256" key="9">
    <source>
        <dbReference type="ARBA" id="ARBA00025687"/>
    </source>
</evidence>
<evidence type="ECO:0000256" key="5">
    <source>
        <dbReference type="ARBA" id="ARBA00023015"/>
    </source>
</evidence>
<evidence type="ECO:0000256" key="10">
    <source>
        <dbReference type="ARBA" id="ARBA00031259"/>
    </source>
</evidence>
<accession>A0A1E4RDZ6</accession>
<evidence type="ECO:0000256" key="7">
    <source>
        <dbReference type="ARBA" id="ARBA00023163"/>
    </source>
</evidence>